<keyword evidence="1" id="KW-1133">Transmembrane helix</keyword>
<feature type="transmembrane region" description="Helical" evidence="1">
    <location>
        <begin position="12"/>
        <end position="39"/>
    </location>
</feature>
<protein>
    <submittedName>
        <fullName evidence="2">Uncharacterized protein</fullName>
    </submittedName>
</protein>
<sequence>MVDRLPRGHTGRLVAVGIASALVGALLGGGIVAVTAMVWGRADAGASWDTGGDRQRFFPRGFGQNAPQSQDDLLPPWCRSTEAGVRCQAPG</sequence>
<dbReference type="RefSeq" id="WP_346226227.1">
    <property type="nucleotide sequence ID" value="NZ_JBDJAW010000009.1"/>
</dbReference>
<accession>A0ABV0APN3</accession>
<comment type="caution">
    <text evidence="2">The sequence shown here is derived from an EMBL/GenBank/DDBJ whole genome shotgun (WGS) entry which is preliminary data.</text>
</comment>
<evidence type="ECO:0000256" key="1">
    <source>
        <dbReference type="SAM" id="Phobius"/>
    </source>
</evidence>
<keyword evidence="3" id="KW-1185">Reference proteome</keyword>
<keyword evidence="1" id="KW-0812">Transmembrane</keyword>
<reference evidence="2 3" key="1">
    <citation type="submission" date="2024-05" db="EMBL/GenBank/DDBJ databases">
        <title>Microbispora sp.ZYX-F-249.</title>
        <authorList>
            <person name="Xie H."/>
        </authorList>
    </citation>
    <scope>NUCLEOTIDE SEQUENCE [LARGE SCALE GENOMIC DNA]</scope>
    <source>
        <strain evidence="2 3">ZYX-F-249</strain>
    </source>
</reference>
<dbReference type="Proteomes" id="UP001447516">
    <property type="component" value="Unassembled WGS sequence"/>
</dbReference>
<keyword evidence="1" id="KW-0472">Membrane</keyword>
<dbReference type="EMBL" id="JBDJAW010000009">
    <property type="protein sequence ID" value="MEN3536231.1"/>
    <property type="molecule type" value="Genomic_DNA"/>
</dbReference>
<gene>
    <name evidence="2" type="ORF">AAH991_14030</name>
</gene>
<name>A0ABV0APN3_9ACTN</name>
<proteinExistence type="predicted"/>
<evidence type="ECO:0000313" key="2">
    <source>
        <dbReference type="EMBL" id="MEN3536231.1"/>
    </source>
</evidence>
<evidence type="ECO:0000313" key="3">
    <source>
        <dbReference type="Proteomes" id="UP001447516"/>
    </source>
</evidence>
<organism evidence="2 3">
    <name type="scientific">Microbispora maris</name>
    <dbReference type="NCBI Taxonomy" id="3144104"/>
    <lineage>
        <taxon>Bacteria</taxon>
        <taxon>Bacillati</taxon>
        <taxon>Actinomycetota</taxon>
        <taxon>Actinomycetes</taxon>
        <taxon>Streptosporangiales</taxon>
        <taxon>Streptosporangiaceae</taxon>
        <taxon>Microbispora</taxon>
    </lineage>
</organism>